<protein>
    <submittedName>
        <fullName evidence="1">Membrane protein insertion efficiency factor YidD</fullName>
    </submittedName>
</protein>
<dbReference type="EMBL" id="CADCWA010000173">
    <property type="protein sequence ID" value="CAA9529618.1"/>
    <property type="molecule type" value="Genomic_DNA"/>
</dbReference>
<feature type="non-terminal residue" evidence="1">
    <location>
        <position position="70"/>
    </location>
</feature>
<sequence length="70" mass="7520">DRPRAHPDRQGLAEGTVPCAARRLPVPAELLRLCDHRLDALWGAQGQLAGYPAHPALPSLGRPGLRPCPL</sequence>
<accession>A0A6J4TRJ1</accession>
<proteinExistence type="predicted"/>
<evidence type="ECO:0000313" key="1">
    <source>
        <dbReference type="EMBL" id="CAA9529618.1"/>
    </source>
</evidence>
<name>A0A6J4TRJ1_9SPHN</name>
<dbReference type="AlphaFoldDB" id="A0A6J4TRJ1"/>
<reference evidence="1" key="1">
    <citation type="submission" date="2020-02" db="EMBL/GenBank/DDBJ databases">
        <authorList>
            <person name="Meier V. D."/>
        </authorList>
    </citation>
    <scope>NUCLEOTIDE SEQUENCE</scope>
    <source>
        <strain evidence="1">AVDCRST_MAG31</strain>
    </source>
</reference>
<gene>
    <name evidence="1" type="ORF">AVDCRST_MAG31-2255</name>
</gene>
<feature type="non-terminal residue" evidence="1">
    <location>
        <position position="1"/>
    </location>
</feature>
<organism evidence="1">
    <name type="scientific">uncultured Sphingomonas sp</name>
    <dbReference type="NCBI Taxonomy" id="158754"/>
    <lineage>
        <taxon>Bacteria</taxon>
        <taxon>Pseudomonadati</taxon>
        <taxon>Pseudomonadota</taxon>
        <taxon>Alphaproteobacteria</taxon>
        <taxon>Sphingomonadales</taxon>
        <taxon>Sphingomonadaceae</taxon>
        <taxon>Sphingomonas</taxon>
        <taxon>environmental samples</taxon>
    </lineage>
</organism>